<comment type="subcellular location">
    <subcellularLocation>
        <location evidence="1">Nucleus</location>
    </subcellularLocation>
</comment>
<dbReference type="InterPro" id="IPR015943">
    <property type="entry name" value="WD40/YVTN_repeat-like_dom_sf"/>
</dbReference>
<keyword evidence="4" id="KW-1185">Reference proteome</keyword>
<dbReference type="Gene3D" id="2.130.10.10">
    <property type="entry name" value="YVTN repeat-like/Quinoprotein amine dehydrogenase"/>
    <property type="match status" value="1"/>
</dbReference>
<reference evidence="3 4" key="1">
    <citation type="journal article" date="2015" name="Proc. Natl. Acad. Sci. U.S.A.">
        <title>The resurrection genome of Boea hygrometrica: A blueprint for survival of dehydration.</title>
        <authorList>
            <person name="Xiao L."/>
            <person name="Yang G."/>
            <person name="Zhang L."/>
            <person name="Yang X."/>
            <person name="Zhao S."/>
            <person name="Ji Z."/>
            <person name="Zhou Q."/>
            <person name="Hu M."/>
            <person name="Wang Y."/>
            <person name="Chen M."/>
            <person name="Xu Y."/>
            <person name="Jin H."/>
            <person name="Xiao X."/>
            <person name="Hu G."/>
            <person name="Bao F."/>
            <person name="Hu Y."/>
            <person name="Wan P."/>
            <person name="Li L."/>
            <person name="Deng X."/>
            <person name="Kuang T."/>
            <person name="Xiang C."/>
            <person name="Zhu J.K."/>
            <person name="Oliver M.J."/>
            <person name="He Y."/>
        </authorList>
    </citation>
    <scope>NUCLEOTIDE SEQUENCE [LARGE SCALE GENOMIC DNA]</scope>
    <source>
        <strain evidence="4">cv. XS01</strain>
    </source>
</reference>
<dbReference type="Gene3D" id="3.40.1740.10">
    <property type="entry name" value="VC0467-like"/>
    <property type="match status" value="1"/>
</dbReference>
<dbReference type="PANTHER" id="PTHR13129:SF4">
    <property type="entry name" value="DDB1- AND CUL4-ASSOCIATED FACTOR 1"/>
    <property type="match status" value="1"/>
</dbReference>
<dbReference type="AlphaFoldDB" id="A0A2Z7CMM8"/>
<organism evidence="3 4">
    <name type="scientific">Dorcoceras hygrometricum</name>
    <dbReference type="NCBI Taxonomy" id="472368"/>
    <lineage>
        <taxon>Eukaryota</taxon>
        <taxon>Viridiplantae</taxon>
        <taxon>Streptophyta</taxon>
        <taxon>Embryophyta</taxon>
        <taxon>Tracheophyta</taxon>
        <taxon>Spermatophyta</taxon>
        <taxon>Magnoliopsida</taxon>
        <taxon>eudicotyledons</taxon>
        <taxon>Gunneridae</taxon>
        <taxon>Pentapetalae</taxon>
        <taxon>asterids</taxon>
        <taxon>lamiids</taxon>
        <taxon>Lamiales</taxon>
        <taxon>Gesneriaceae</taxon>
        <taxon>Didymocarpoideae</taxon>
        <taxon>Trichosporeae</taxon>
        <taxon>Loxocarpinae</taxon>
        <taxon>Dorcoceras</taxon>
    </lineage>
</organism>
<dbReference type="SUPFAM" id="SSF143456">
    <property type="entry name" value="VC0467-like"/>
    <property type="match status" value="1"/>
</dbReference>
<keyword evidence="2" id="KW-0539">Nucleus</keyword>
<dbReference type="GO" id="GO:0016567">
    <property type="term" value="P:protein ubiquitination"/>
    <property type="evidence" value="ECO:0007669"/>
    <property type="project" value="InterPro"/>
</dbReference>
<dbReference type="SUPFAM" id="SSF50960">
    <property type="entry name" value="TolB, C-terminal domain"/>
    <property type="match status" value="1"/>
</dbReference>
<evidence type="ECO:0000256" key="1">
    <source>
        <dbReference type="ARBA" id="ARBA00004123"/>
    </source>
</evidence>
<dbReference type="PANTHER" id="PTHR13129">
    <property type="entry name" value="VPRBP PROTEIN-RELATED"/>
    <property type="match status" value="1"/>
</dbReference>
<dbReference type="EMBL" id="KQ995736">
    <property type="protein sequence ID" value="KZV45969.1"/>
    <property type="molecule type" value="Genomic_DNA"/>
</dbReference>
<accession>A0A2Z7CMM8</accession>
<evidence type="ECO:0000256" key="2">
    <source>
        <dbReference type="ARBA" id="ARBA00023242"/>
    </source>
</evidence>
<dbReference type="Pfam" id="PF02622">
    <property type="entry name" value="DUF179"/>
    <property type="match status" value="1"/>
</dbReference>
<gene>
    <name evidence="3" type="ORF">F511_10659</name>
</gene>
<evidence type="ECO:0000313" key="4">
    <source>
        <dbReference type="Proteomes" id="UP000250235"/>
    </source>
</evidence>
<dbReference type="InterPro" id="IPR033270">
    <property type="entry name" value="VPRBP/DCAF1"/>
</dbReference>
<name>A0A2Z7CMM8_9LAMI</name>
<evidence type="ECO:0000313" key="3">
    <source>
        <dbReference type="EMBL" id="KZV45969.1"/>
    </source>
</evidence>
<dbReference type="GO" id="GO:0005634">
    <property type="term" value="C:nucleus"/>
    <property type="evidence" value="ECO:0007669"/>
    <property type="project" value="UniProtKB-SubCell"/>
</dbReference>
<dbReference type="GO" id="GO:0080008">
    <property type="term" value="C:Cul4-RING E3 ubiquitin ligase complex"/>
    <property type="evidence" value="ECO:0007669"/>
    <property type="project" value="TreeGrafter"/>
</dbReference>
<sequence>MTTTRSETEWEAFERPLIKSRENLNRVQEAMNAMTGKLVSVNESLSEMRRGWKNRWRVRPKEEDRGGDCEGLLLAMRRIEILAVDDMDPVGQHLASMDLARSREEEALLSTKTGGPKHSVEGIEAARFSNSGSVLAALKSDPNQQEILLYGVHTCQLDMMLSDTSNTHSGRGHAYSLVHFSPSDSVLLWNGVLWDRRSSSPMHRFDQFTDHGGGCFHPAGNEVINNPEAWDLRNRRLLRSVSSWDQTVITFNASGDVIYATLRRNLEDVNSIYNTGRVKHPLLSAFRTVDAVNYFDIATVPVDRCVLDFATEPTDSLLGLITMNDQDEMYSSARDLDGDGTTCMAVINVNEMVVSAAFLHDCQRELYPLLLLFPAERKKDPVPYEGDIAVTDIITFLAGHGSRVLDLILDKSYQQVHTSAKKVPQEESSPHEVLVDGRLQDRELKKMNSRFPIGLHERPQLSIGCILSATEKLLDIHPFDESKILVVKVEQRTGFQGLIINKRISWDSLEEEGFDLLKEAPLSFGGPVLRRGLPLVALTHKLIENQSVEILPEVYFVDPWFTQSIIEEIRVGNQSVQDYWFFYGYSSWGWDQLFHEIAQGAWNIKDVSSEQLELPWT</sequence>
<dbReference type="Proteomes" id="UP000250235">
    <property type="component" value="Unassembled WGS sequence"/>
</dbReference>
<dbReference type="OrthoDB" id="1910803at2759"/>
<dbReference type="InterPro" id="IPR003774">
    <property type="entry name" value="AlgH-like"/>
</dbReference>
<proteinExistence type="predicted"/>
<protein>
    <submittedName>
        <fullName evidence="3">Uncharacterized protein</fullName>
    </submittedName>
</protein>